<feature type="compositionally biased region" description="Low complexity" evidence="2">
    <location>
        <begin position="304"/>
        <end position="314"/>
    </location>
</feature>
<keyword evidence="1" id="KW-0175">Coiled coil</keyword>
<proteinExistence type="predicted"/>
<feature type="compositionally biased region" description="Low complexity" evidence="2">
    <location>
        <begin position="77"/>
        <end position="86"/>
    </location>
</feature>
<feature type="compositionally biased region" description="Low complexity" evidence="2">
    <location>
        <begin position="452"/>
        <end position="461"/>
    </location>
</feature>
<feature type="compositionally biased region" description="Basic and acidic residues" evidence="2">
    <location>
        <begin position="433"/>
        <end position="446"/>
    </location>
</feature>
<feature type="compositionally biased region" description="Acidic residues" evidence="2">
    <location>
        <begin position="401"/>
        <end position="412"/>
    </location>
</feature>
<reference evidence="3 4" key="1">
    <citation type="submission" date="2021-12" db="EMBL/GenBank/DDBJ databases">
        <title>High titer production of polyol ester of fatty acids by Rhodotorula paludigena BS15 towards product separation-free biomass refinery.</title>
        <authorList>
            <person name="Mano J."/>
            <person name="Ono H."/>
            <person name="Tanaka T."/>
            <person name="Naito K."/>
            <person name="Sushida H."/>
            <person name="Ike M."/>
            <person name="Tokuyasu K."/>
            <person name="Kitaoka M."/>
        </authorList>
    </citation>
    <scope>NUCLEOTIDE SEQUENCE [LARGE SCALE GENOMIC DNA]</scope>
    <source>
        <strain evidence="3 4">BS15</strain>
    </source>
</reference>
<dbReference type="EMBL" id="BQKY01000003">
    <property type="protein sequence ID" value="GJN88575.1"/>
    <property type="molecule type" value="Genomic_DNA"/>
</dbReference>
<protein>
    <recommendedName>
        <fullName evidence="5">BRCT domain-containing protein</fullName>
    </recommendedName>
</protein>
<feature type="compositionally biased region" description="Acidic residues" evidence="2">
    <location>
        <begin position="1"/>
        <end position="15"/>
    </location>
</feature>
<gene>
    <name evidence="3" type="ORF">Rhopal_001541-T1</name>
</gene>
<feature type="region of interest" description="Disordered" evidence="2">
    <location>
        <begin position="1"/>
        <end position="195"/>
    </location>
</feature>
<feature type="compositionally biased region" description="Acidic residues" evidence="2">
    <location>
        <begin position="62"/>
        <end position="76"/>
    </location>
</feature>
<evidence type="ECO:0000313" key="4">
    <source>
        <dbReference type="Proteomes" id="UP001342314"/>
    </source>
</evidence>
<feature type="region of interest" description="Disordered" evidence="2">
    <location>
        <begin position="288"/>
        <end position="319"/>
    </location>
</feature>
<comment type="caution">
    <text evidence="3">The sequence shown here is derived from an EMBL/GenBank/DDBJ whole genome shotgun (WGS) entry which is preliminary data.</text>
</comment>
<evidence type="ECO:0000256" key="1">
    <source>
        <dbReference type="SAM" id="Coils"/>
    </source>
</evidence>
<sequence>MGDETDVVAETETEAQEPPLTAQGAELQSPRRTRRAAQTYGASAKRRKSKGAVQQEEHEFDQAAEEDEVDELEDALDAAAAAPSAARAKKGKDKGKEKETTPPPTPKRTTRSRKKVAAQPSQPAAASSSAKSPANGTARANKQKKAVSSAEEDSGEEESTASAHSADEQDEQGGLSDAGSADELDDRHPPKIFMHPSLRSETGWAADKIWIHHDWVKAGKREKVVQFVKDNGGKVMKDILHAEIAVLPQWTADSYADLYVEAMDGNGHSPSPQPVTYTWLQHAASLTARDGRPTRPPPGDYTAPRPKQQSSSRPSDLRSMRYQKMTEAEMERSAELWLRVEAGMSRREACERLQHEFYTRAQSYRTTTSAFEAAWTLQEDEIKQRAKRLRRAYEARLPTPEPEEGQLDDASQDEAGSLDGANAEASDDDELHELDLAPRKKPDRRPSPSPAPALDADPDPSFAASLTRLSTRFRRPLAYVRSLVLACTLDVARAERVLAQLAEYDLVVSGLSAADERADKRAAELWERIRTRFEVWSLEDDAVVREIGDEADEEGVLEAVERLGRKWSAQQVAERWEVLRALGEEGETEWELARDELRRMRDEAELESSQEGNESV</sequence>
<evidence type="ECO:0000256" key="2">
    <source>
        <dbReference type="SAM" id="MobiDB-lite"/>
    </source>
</evidence>
<feature type="compositionally biased region" description="Acidic residues" evidence="2">
    <location>
        <begin position="150"/>
        <end position="159"/>
    </location>
</feature>
<evidence type="ECO:0000313" key="3">
    <source>
        <dbReference type="EMBL" id="GJN88575.1"/>
    </source>
</evidence>
<accession>A0AAV5GG79</accession>
<dbReference type="AlphaFoldDB" id="A0AAV5GG79"/>
<feature type="coiled-coil region" evidence="1">
    <location>
        <begin position="587"/>
        <end position="614"/>
    </location>
</feature>
<evidence type="ECO:0008006" key="5">
    <source>
        <dbReference type="Google" id="ProtNLM"/>
    </source>
</evidence>
<keyword evidence="4" id="KW-1185">Reference proteome</keyword>
<name>A0AAV5GG79_9BASI</name>
<organism evidence="3 4">
    <name type="scientific">Rhodotorula paludigena</name>
    <dbReference type="NCBI Taxonomy" id="86838"/>
    <lineage>
        <taxon>Eukaryota</taxon>
        <taxon>Fungi</taxon>
        <taxon>Dikarya</taxon>
        <taxon>Basidiomycota</taxon>
        <taxon>Pucciniomycotina</taxon>
        <taxon>Microbotryomycetes</taxon>
        <taxon>Sporidiobolales</taxon>
        <taxon>Sporidiobolaceae</taxon>
        <taxon>Rhodotorula</taxon>
    </lineage>
</organism>
<dbReference type="Proteomes" id="UP001342314">
    <property type="component" value="Unassembled WGS sequence"/>
</dbReference>
<feature type="region of interest" description="Disordered" evidence="2">
    <location>
        <begin position="396"/>
        <end position="461"/>
    </location>
</feature>
<feature type="compositionally biased region" description="Low complexity" evidence="2">
    <location>
        <begin position="117"/>
        <end position="134"/>
    </location>
</feature>